<proteinExistence type="predicted"/>
<reference evidence="1 2" key="1">
    <citation type="submission" date="2014-04" db="EMBL/GenBank/DDBJ databases">
        <authorList>
            <consortium name="DOE Joint Genome Institute"/>
            <person name="Kuo A."/>
            <person name="Ruytinx J."/>
            <person name="Rineau F."/>
            <person name="Colpaert J."/>
            <person name="Kohler A."/>
            <person name="Nagy L.G."/>
            <person name="Floudas D."/>
            <person name="Copeland A."/>
            <person name="Barry K.W."/>
            <person name="Cichocki N."/>
            <person name="Veneault-Fourrey C."/>
            <person name="LaButti K."/>
            <person name="Lindquist E.A."/>
            <person name="Lipzen A."/>
            <person name="Lundell T."/>
            <person name="Morin E."/>
            <person name="Murat C."/>
            <person name="Sun H."/>
            <person name="Tunlid A."/>
            <person name="Henrissat B."/>
            <person name="Grigoriev I.V."/>
            <person name="Hibbett D.S."/>
            <person name="Martin F."/>
            <person name="Nordberg H.P."/>
            <person name="Cantor M.N."/>
            <person name="Hua S.X."/>
        </authorList>
    </citation>
    <scope>NUCLEOTIDE SEQUENCE [LARGE SCALE GENOMIC DNA]</scope>
    <source>
        <strain evidence="1 2">UH-Slu-Lm8-n1</strain>
    </source>
</reference>
<organism evidence="1 2">
    <name type="scientific">Suillus luteus UH-Slu-Lm8-n1</name>
    <dbReference type="NCBI Taxonomy" id="930992"/>
    <lineage>
        <taxon>Eukaryota</taxon>
        <taxon>Fungi</taxon>
        <taxon>Dikarya</taxon>
        <taxon>Basidiomycota</taxon>
        <taxon>Agaricomycotina</taxon>
        <taxon>Agaricomycetes</taxon>
        <taxon>Agaricomycetidae</taxon>
        <taxon>Boletales</taxon>
        <taxon>Suillineae</taxon>
        <taxon>Suillaceae</taxon>
        <taxon>Suillus</taxon>
    </lineage>
</organism>
<reference evidence="2" key="2">
    <citation type="submission" date="2015-01" db="EMBL/GenBank/DDBJ databases">
        <title>Evolutionary Origins and Diversification of the Mycorrhizal Mutualists.</title>
        <authorList>
            <consortium name="DOE Joint Genome Institute"/>
            <consortium name="Mycorrhizal Genomics Consortium"/>
            <person name="Kohler A."/>
            <person name="Kuo A."/>
            <person name="Nagy L.G."/>
            <person name="Floudas D."/>
            <person name="Copeland A."/>
            <person name="Barry K.W."/>
            <person name="Cichocki N."/>
            <person name="Veneault-Fourrey C."/>
            <person name="LaButti K."/>
            <person name="Lindquist E.A."/>
            <person name="Lipzen A."/>
            <person name="Lundell T."/>
            <person name="Morin E."/>
            <person name="Murat C."/>
            <person name="Riley R."/>
            <person name="Ohm R."/>
            <person name="Sun H."/>
            <person name="Tunlid A."/>
            <person name="Henrissat B."/>
            <person name="Grigoriev I.V."/>
            <person name="Hibbett D.S."/>
            <person name="Martin F."/>
        </authorList>
    </citation>
    <scope>NUCLEOTIDE SEQUENCE [LARGE SCALE GENOMIC DNA]</scope>
    <source>
        <strain evidence="2">UH-Slu-Lm8-n1</strain>
    </source>
</reference>
<evidence type="ECO:0000313" key="2">
    <source>
        <dbReference type="Proteomes" id="UP000054485"/>
    </source>
</evidence>
<dbReference type="SUPFAM" id="SSF48452">
    <property type="entry name" value="TPR-like"/>
    <property type="match status" value="1"/>
</dbReference>
<sequence length="171" mass="18985">MARKLDWDRALQDANESIRINPSLTGYIAKGMVLYGKRQFRDAIKVFDLASISTGGVARTSLLLFLIKAGHYFVAHSALHDESQAIALFNANKHEEAMLRLKELVADFPNTDPLACHVVETCLRVQLGTIALGSWLHKSEAVDHFTAAVRASAFFSELPIHHMYGDFTVVC</sequence>
<dbReference type="Proteomes" id="UP000054485">
    <property type="component" value="Unassembled WGS sequence"/>
</dbReference>
<dbReference type="HOGENOM" id="CLU_095792_0_0_1"/>
<keyword evidence="2" id="KW-1185">Reference proteome</keyword>
<accession>A0A0D0BBS9</accession>
<protein>
    <submittedName>
        <fullName evidence="1">Unplaced genomic scaffold CY34scaffold_74, whole genome shotgun sequence</fullName>
    </submittedName>
</protein>
<dbReference type="STRING" id="930992.A0A0D0BBS9"/>
<dbReference type="AlphaFoldDB" id="A0A0D0BBS9"/>
<evidence type="ECO:0000313" key="1">
    <source>
        <dbReference type="EMBL" id="KIK43742.1"/>
    </source>
</evidence>
<dbReference type="OrthoDB" id="2686798at2759"/>
<dbReference type="EMBL" id="KN835205">
    <property type="protein sequence ID" value="KIK43742.1"/>
    <property type="molecule type" value="Genomic_DNA"/>
</dbReference>
<dbReference type="InParanoid" id="A0A0D0BBS9"/>
<dbReference type="Gene3D" id="1.25.40.10">
    <property type="entry name" value="Tetratricopeptide repeat domain"/>
    <property type="match status" value="1"/>
</dbReference>
<gene>
    <name evidence="1" type="ORF">CY34DRAFT_684895</name>
</gene>
<name>A0A0D0BBS9_9AGAM</name>
<dbReference type="InterPro" id="IPR011990">
    <property type="entry name" value="TPR-like_helical_dom_sf"/>
</dbReference>